<keyword evidence="4 6" id="KW-0694">RNA-binding</keyword>
<dbReference type="SUPFAM" id="SSF54928">
    <property type="entry name" value="RNA-binding domain, RBD"/>
    <property type="match status" value="1"/>
</dbReference>
<evidence type="ECO:0000256" key="5">
    <source>
        <dbReference type="ARBA" id="ARBA00023242"/>
    </source>
</evidence>
<feature type="domain" description="RRM" evidence="8">
    <location>
        <begin position="245"/>
        <end position="317"/>
    </location>
</feature>
<reference evidence="9" key="2">
    <citation type="submission" date="2025-08" db="UniProtKB">
        <authorList>
            <consortium name="Ensembl"/>
        </authorList>
    </citation>
    <scope>IDENTIFICATION</scope>
</reference>
<evidence type="ECO:0000256" key="2">
    <source>
        <dbReference type="ARBA" id="ARBA00008033"/>
    </source>
</evidence>
<reference evidence="10" key="1">
    <citation type="journal article" date="2004" name="Nature">
        <title>Genome duplication in the teleost fish Tetraodon nigroviridis reveals the early vertebrate proto-karyotype.</title>
        <authorList>
            <person name="Jaillon O."/>
            <person name="Aury J.-M."/>
            <person name="Brunet F."/>
            <person name="Petit J.-L."/>
            <person name="Stange-Thomann N."/>
            <person name="Mauceli E."/>
            <person name="Bouneau L."/>
            <person name="Fischer C."/>
            <person name="Ozouf-Costaz C."/>
            <person name="Bernot A."/>
            <person name="Nicaud S."/>
            <person name="Jaffe D."/>
            <person name="Fisher S."/>
            <person name="Lutfalla G."/>
            <person name="Dossat C."/>
            <person name="Segurens B."/>
            <person name="Dasilva C."/>
            <person name="Salanoubat M."/>
            <person name="Levy M."/>
            <person name="Boudet N."/>
            <person name="Castellano S."/>
            <person name="Anthouard V."/>
            <person name="Jubin C."/>
            <person name="Castelli V."/>
            <person name="Katinka M."/>
            <person name="Vacherie B."/>
            <person name="Biemont C."/>
            <person name="Skalli Z."/>
            <person name="Cattolico L."/>
            <person name="Poulain J."/>
            <person name="De Berardinis V."/>
            <person name="Cruaud C."/>
            <person name="Duprat S."/>
            <person name="Brottier P."/>
            <person name="Coutanceau J.-P."/>
            <person name="Gouzy J."/>
            <person name="Parra G."/>
            <person name="Lardier G."/>
            <person name="Chapple C."/>
            <person name="McKernan K.J."/>
            <person name="McEwan P."/>
            <person name="Bosak S."/>
            <person name="Kellis M."/>
            <person name="Volff J.-N."/>
            <person name="Guigo R."/>
            <person name="Zody M.C."/>
            <person name="Mesirov J."/>
            <person name="Lindblad-Toh K."/>
            <person name="Birren B."/>
            <person name="Nusbaum C."/>
            <person name="Kahn D."/>
            <person name="Robinson-Rechavi M."/>
            <person name="Laudet V."/>
            <person name="Schachter V."/>
            <person name="Quetier F."/>
            <person name="Saurin W."/>
            <person name="Scarpelli C."/>
            <person name="Wincker P."/>
            <person name="Lander E.S."/>
            <person name="Weissenbach J."/>
            <person name="Roest Crollius H."/>
        </authorList>
    </citation>
    <scope>NUCLEOTIDE SEQUENCE [LARGE SCALE GENOMIC DNA]</scope>
</reference>
<dbReference type="InParanoid" id="H3DEP5"/>
<dbReference type="PANTHER" id="PTHR48039">
    <property type="entry name" value="RNA-BINDING MOTIF PROTEIN 14B"/>
    <property type="match status" value="1"/>
</dbReference>
<feature type="region of interest" description="Disordered" evidence="7">
    <location>
        <begin position="140"/>
        <end position="166"/>
    </location>
</feature>
<organism evidence="9 10">
    <name type="scientific">Tetraodon nigroviridis</name>
    <name type="common">Spotted green pufferfish</name>
    <name type="synonym">Chelonodon nigroviridis</name>
    <dbReference type="NCBI Taxonomy" id="99883"/>
    <lineage>
        <taxon>Eukaryota</taxon>
        <taxon>Metazoa</taxon>
        <taxon>Chordata</taxon>
        <taxon>Craniata</taxon>
        <taxon>Vertebrata</taxon>
        <taxon>Euteleostomi</taxon>
        <taxon>Actinopterygii</taxon>
        <taxon>Neopterygii</taxon>
        <taxon>Teleostei</taxon>
        <taxon>Neoteleostei</taxon>
        <taxon>Acanthomorphata</taxon>
        <taxon>Eupercaria</taxon>
        <taxon>Tetraodontiformes</taxon>
        <taxon>Tetradontoidea</taxon>
        <taxon>Tetraodontidae</taxon>
        <taxon>Tetraodon</taxon>
    </lineage>
</organism>
<dbReference type="PANTHER" id="PTHR48039:SF5">
    <property type="entry name" value="RNA-BINDING PROTEIN 28"/>
    <property type="match status" value="1"/>
</dbReference>
<dbReference type="Pfam" id="PF00076">
    <property type="entry name" value="RRM_1"/>
    <property type="match status" value="2"/>
</dbReference>
<dbReference type="InterPro" id="IPR012677">
    <property type="entry name" value="Nucleotide-bd_a/b_plait_sf"/>
</dbReference>
<keyword evidence="3" id="KW-0677">Repeat</keyword>
<evidence type="ECO:0000313" key="10">
    <source>
        <dbReference type="Proteomes" id="UP000007303"/>
    </source>
</evidence>
<dbReference type="AlphaFoldDB" id="H3DEP5"/>
<evidence type="ECO:0000256" key="6">
    <source>
        <dbReference type="PROSITE-ProRule" id="PRU00176"/>
    </source>
</evidence>
<name>H3DEP5_TETNG</name>
<dbReference type="Gene3D" id="3.30.70.330">
    <property type="match status" value="2"/>
</dbReference>
<dbReference type="FunFam" id="3.30.70.330:FF:000277">
    <property type="entry name" value="RNA binding motif protein 19"/>
    <property type="match status" value="1"/>
</dbReference>
<dbReference type="STRING" id="99883.ENSTNIP00000018988"/>
<comment type="similarity">
    <text evidence="2">Belongs to the RRM MRD1 family.</text>
</comment>
<dbReference type="GO" id="GO:0048546">
    <property type="term" value="P:digestive tract morphogenesis"/>
    <property type="evidence" value="ECO:0007669"/>
    <property type="project" value="Ensembl"/>
</dbReference>
<dbReference type="InterPro" id="IPR034420">
    <property type="entry name" value="RBM19_RRM4"/>
</dbReference>
<reference evidence="9" key="3">
    <citation type="submission" date="2025-09" db="UniProtKB">
        <authorList>
            <consortium name="Ensembl"/>
        </authorList>
    </citation>
    <scope>IDENTIFICATION</scope>
</reference>
<keyword evidence="10" id="KW-1185">Reference proteome</keyword>
<dbReference type="HOGENOM" id="CLU_848745_0_0_1"/>
<feature type="domain" description="RRM" evidence="8">
    <location>
        <begin position="59"/>
        <end position="137"/>
    </location>
</feature>
<comment type="subcellular location">
    <subcellularLocation>
        <location evidence="1">Nucleus</location>
    </subcellularLocation>
</comment>
<dbReference type="InterPro" id="IPR034419">
    <property type="entry name" value="RBM19_RRM3"/>
</dbReference>
<dbReference type="PROSITE" id="PS50102">
    <property type="entry name" value="RRM"/>
    <property type="match status" value="2"/>
</dbReference>
<sequence>IARDLSCKRGVSGGRYIEVFRVDNSGGKARRDKRDKDIDRSFTRNLKEGEEEEDVAESGRLFVRNLPYTCTEEELKELFTKHGPLSEMHFPIDSLTKKSKGFAFITYMIPENAVAALAQLDGHIFQGRMLHLLPSTIKKEKADSDAGAPGSSSYKRQKDAKTKALSSNSHNWNTLFLGTNAVADAIAEKYNTTKSQVLDHESAGSVAVRMALGETQIVQETRQFLLDNSVCLDSFSQAAAPRSTSVILVKNLPAGVASSELEELFSAHGSLGRVLLPPSGLTAIVEFLEPTEAKRAFTRLAYSKFQHVPLYLEWAPVGVFVAAQQEEE</sequence>
<dbReference type="OMA" id="FMFPERA"/>
<dbReference type="SMART" id="SM00360">
    <property type="entry name" value="RRM"/>
    <property type="match status" value="2"/>
</dbReference>
<dbReference type="FunFam" id="3.30.70.330:FF:000608">
    <property type="entry name" value="RNA binding motif protein 19"/>
    <property type="match status" value="1"/>
</dbReference>
<evidence type="ECO:0000313" key="9">
    <source>
        <dbReference type="Ensembl" id="ENSTNIP00000018988.1"/>
    </source>
</evidence>
<dbReference type="InterPro" id="IPR051945">
    <property type="entry name" value="RRM_MRD1_RNA_proc_ribogen"/>
</dbReference>
<dbReference type="Proteomes" id="UP000007303">
    <property type="component" value="Unassembled WGS sequence"/>
</dbReference>
<dbReference type="CDD" id="cd12569">
    <property type="entry name" value="RRM4_RBM19"/>
    <property type="match status" value="1"/>
</dbReference>
<evidence type="ECO:0000256" key="7">
    <source>
        <dbReference type="SAM" id="MobiDB-lite"/>
    </source>
</evidence>
<keyword evidence="5" id="KW-0539">Nucleus</keyword>
<evidence type="ECO:0000256" key="1">
    <source>
        <dbReference type="ARBA" id="ARBA00004123"/>
    </source>
</evidence>
<evidence type="ECO:0000256" key="4">
    <source>
        <dbReference type="ARBA" id="ARBA00022884"/>
    </source>
</evidence>
<dbReference type="InterPro" id="IPR000504">
    <property type="entry name" value="RRM_dom"/>
</dbReference>
<proteinExistence type="inferred from homology"/>
<evidence type="ECO:0000256" key="3">
    <source>
        <dbReference type="ARBA" id="ARBA00022737"/>
    </source>
</evidence>
<accession>H3DEP5</accession>
<dbReference type="Ensembl" id="ENSTNIT00000019216.1">
    <property type="protein sequence ID" value="ENSTNIP00000018988.1"/>
    <property type="gene ID" value="ENSTNIG00000015903.1"/>
</dbReference>
<dbReference type="GO" id="GO:0005730">
    <property type="term" value="C:nucleolus"/>
    <property type="evidence" value="ECO:0007669"/>
    <property type="project" value="TreeGrafter"/>
</dbReference>
<dbReference type="CDD" id="cd12567">
    <property type="entry name" value="RRM3_RBM19"/>
    <property type="match status" value="1"/>
</dbReference>
<dbReference type="GeneTree" id="ENSGT00840000129953"/>
<dbReference type="InterPro" id="IPR035979">
    <property type="entry name" value="RBD_domain_sf"/>
</dbReference>
<dbReference type="GO" id="GO:0003729">
    <property type="term" value="F:mRNA binding"/>
    <property type="evidence" value="ECO:0007669"/>
    <property type="project" value="TreeGrafter"/>
</dbReference>
<evidence type="ECO:0000259" key="8">
    <source>
        <dbReference type="PROSITE" id="PS50102"/>
    </source>
</evidence>
<protein>
    <submittedName>
        <fullName evidence="9">RNA binding motif protein 19</fullName>
    </submittedName>
</protein>